<dbReference type="InterPro" id="IPR016040">
    <property type="entry name" value="NAD(P)-bd_dom"/>
</dbReference>
<comment type="caution">
    <text evidence="2">The sequence shown here is derived from an EMBL/GenBank/DDBJ whole genome shotgun (WGS) entry which is preliminary data.</text>
</comment>
<feature type="domain" description="NAD(P)-binding" evidence="1">
    <location>
        <begin position="7"/>
        <end position="199"/>
    </location>
</feature>
<dbReference type="Proteomes" id="UP001185028">
    <property type="component" value="Unassembled WGS sequence"/>
</dbReference>
<dbReference type="Pfam" id="PF13460">
    <property type="entry name" value="NAD_binding_10"/>
    <property type="match status" value="1"/>
</dbReference>
<accession>A0ABU1IXU3</accession>
<name>A0ABU1IXU3_9BACL</name>
<proteinExistence type="predicted"/>
<keyword evidence="3" id="KW-1185">Reference proteome</keyword>
<gene>
    <name evidence="2" type="ORF">JOC58_001969</name>
</gene>
<dbReference type="InterPro" id="IPR051606">
    <property type="entry name" value="Polyketide_Oxido-like"/>
</dbReference>
<dbReference type="EMBL" id="JAVDQH010000006">
    <property type="protein sequence ID" value="MDR6244076.1"/>
    <property type="molecule type" value="Genomic_DNA"/>
</dbReference>
<dbReference type="SUPFAM" id="SSF51735">
    <property type="entry name" value="NAD(P)-binding Rossmann-fold domains"/>
    <property type="match status" value="1"/>
</dbReference>
<protein>
    <submittedName>
        <fullName evidence="2">NADH-flavin reductase</fullName>
    </submittedName>
</protein>
<evidence type="ECO:0000313" key="3">
    <source>
        <dbReference type="Proteomes" id="UP001185028"/>
    </source>
</evidence>
<dbReference type="RefSeq" id="WP_188775799.1">
    <property type="nucleotide sequence ID" value="NZ_BMMB01000005.1"/>
</dbReference>
<dbReference type="CDD" id="cd05244">
    <property type="entry name" value="BVR-B_like_SDR_a"/>
    <property type="match status" value="1"/>
</dbReference>
<sequence length="210" mass="23138">MKIIIIGASGMIGQRLVQEGLRRKYEITAAGRDVSKFDTTNEKLHVMRVNVLDPASVEAAVSGHDVVISAYGPQLGQEEELLEAARCISEGVKNAGIRRLLVVGGAGSLEVEPGVRLMDTEQFPDEVRPMAQAHADAYEIYRQSDLDWTYVSPASWIEPGKRTGNFRIGTTRLITDDEGASRISAEDYAAAFFDEVEEPAFVRDRFTVAY</sequence>
<reference evidence="2 3" key="1">
    <citation type="submission" date="2023-07" db="EMBL/GenBank/DDBJ databases">
        <title>Genomic Encyclopedia of Type Strains, Phase IV (KMG-IV): sequencing the most valuable type-strain genomes for metagenomic binning, comparative biology and taxonomic classification.</title>
        <authorList>
            <person name="Goeker M."/>
        </authorList>
    </citation>
    <scope>NUCLEOTIDE SEQUENCE [LARGE SCALE GENOMIC DNA]</scope>
    <source>
        <strain evidence="2 3">DSM 22170</strain>
    </source>
</reference>
<dbReference type="Gene3D" id="3.40.50.720">
    <property type="entry name" value="NAD(P)-binding Rossmann-like Domain"/>
    <property type="match status" value="1"/>
</dbReference>
<evidence type="ECO:0000259" key="1">
    <source>
        <dbReference type="Pfam" id="PF13460"/>
    </source>
</evidence>
<dbReference type="PANTHER" id="PTHR43355">
    <property type="entry name" value="FLAVIN REDUCTASE (NADPH)"/>
    <property type="match status" value="1"/>
</dbReference>
<dbReference type="PANTHER" id="PTHR43355:SF2">
    <property type="entry name" value="FLAVIN REDUCTASE (NADPH)"/>
    <property type="match status" value="1"/>
</dbReference>
<dbReference type="InterPro" id="IPR036291">
    <property type="entry name" value="NAD(P)-bd_dom_sf"/>
</dbReference>
<evidence type="ECO:0000313" key="2">
    <source>
        <dbReference type="EMBL" id="MDR6244076.1"/>
    </source>
</evidence>
<organism evidence="2 3">
    <name type="scientific">Paenibacillus hunanensis</name>
    <dbReference type="NCBI Taxonomy" id="539262"/>
    <lineage>
        <taxon>Bacteria</taxon>
        <taxon>Bacillati</taxon>
        <taxon>Bacillota</taxon>
        <taxon>Bacilli</taxon>
        <taxon>Bacillales</taxon>
        <taxon>Paenibacillaceae</taxon>
        <taxon>Paenibacillus</taxon>
    </lineage>
</organism>